<keyword evidence="4" id="KW-1185">Reference proteome</keyword>
<dbReference type="Gene3D" id="1.25.40.10">
    <property type="entry name" value="Tetratricopeptide repeat domain"/>
    <property type="match status" value="8"/>
</dbReference>
<protein>
    <recommendedName>
        <fullName evidence="5">Pentacotripeptide-repeat region of PRORP domain-containing protein</fullName>
    </recommendedName>
</protein>
<feature type="repeat" description="PPR" evidence="2">
    <location>
        <begin position="475"/>
        <end position="509"/>
    </location>
</feature>
<feature type="repeat" description="PPR" evidence="2">
    <location>
        <begin position="184"/>
        <end position="218"/>
    </location>
</feature>
<dbReference type="Pfam" id="PF13812">
    <property type="entry name" value="PPR_3"/>
    <property type="match status" value="1"/>
</dbReference>
<accession>A0AB34J3K6</accession>
<organism evidence="3 4">
    <name type="scientific">Prymnesium parvum</name>
    <name type="common">Toxic golden alga</name>
    <dbReference type="NCBI Taxonomy" id="97485"/>
    <lineage>
        <taxon>Eukaryota</taxon>
        <taxon>Haptista</taxon>
        <taxon>Haptophyta</taxon>
        <taxon>Prymnesiophyceae</taxon>
        <taxon>Prymnesiales</taxon>
        <taxon>Prymnesiaceae</taxon>
        <taxon>Prymnesium</taxon>
    </lineage>
</organism>
<gene>
    <name evidence="3" type="ORF">AB1Y20_006078</name>
</gene>
<evidence type="ECO:0008006" key="5">
    <source>
        <dbReference type="Google" id="ProtNLM"/>
    </source>
</evidence>
<feature type="repeat" description="PPR" evidence="2">
    <location>
        <begin position="440"/>
        <end position="474"/>
    </location>
</feature>
<dbReference type="PANTHER" id="PTHR47447:SF17">
    <property type="entry name" value="OS12G0638900 PROTEIN"/>
    <property type="match status" value="1"/>
</dbReference>
<keyword evidence="1" id="KW-0677">Repeat</keyword>
<evidence type="ECO:0000313" key="4">
    <source>
        <dbReference type="Proteomes" id="UP001515480"/>
    </source>
</evidence>
<dbReference type="Pfam" id="PF01535">
    <property type="entry name" value="PPR"/>
    <property type="match status" value="2"/>
</dbReference>
<evidence type="ECO:0000313" key="3">
    <source>
        <dbReference type="EMBL" id="KAL1511270.1"/>
    </source>
</evidence>
<dbReference type="Proteomes" id="UP001515480">
    <property type="component" value="Unassembled WGS sequence"/>
</dbReference>
<dbReference type="PANTHER" id="PTHR47447">
    <property type="entry name" value="OS03G0856100 PROTEIN"/>
    <property type="match status" value="1"/>
</dbReference>
<name>A0AB34J3K6_PRYPA</name>
<comment type="caution">
    <text evidence="3">The sequence shown here is derived from an EMBL/GenBank/DDBJ whole genome shotgun (WGS) entry which is preliminary data.</text>
</comment>
<dbReference type="NCBIfam" id="TIGR00756">
    <property type="entry name" value="PPR"/>
    <property type="match status" value="2"/>
</dbReference>
<feature type="repeat" description="PPR" evidence="2">
    <location>
        <begin position="1152"/>
        <end position="1186"/>
    </location>
</feature>
<dbReference type="PROSITE" id="PS51375">
    <property type="entry name" value="PPR"/>
    <property type="match status" value="4"/>
</dbReference>
<sequence length="1642" mass="180388">MCVAHMSARILHGTRLIARTQRSPPSAASLLRQHLCLSPLSPHPCFTAVLPTRRTLCSSHGYHPKAHPAPAVPGAGWEAAAEWKRQRLETMRGRDQAVQRALALVMEGEVTAVASFNAAMDGCRRVGRHAQTIALWERLLATPGVRPDRMSYQHAMVSAMRLRRYETAYGIWMMLDADHEVEPTVFEYNTAISACERAGMVEQALQLLDRMQAEGPAADSNTLHLATVVCSQLGLHERADGFLQRLEAVGARPPTPLYHAVLVACSSARAESLGESARRAAQLVARMRRLGVERDVTTYQMAFAACARAGEKGQAMLLSTLDQLLLEKPEFQSECAADTEMGTSVLSACAAAGHWPGAIAWLSLITPPPADKQRPPSLLSLLGATHDEAAAAPRVEREGASEARLVEMYVLGLTACSRSGRWREANTLLSRLEEGGVAPTADCYAHAVAACSNSGQWEHVLELHAKMRRHAVVPRVESLNSLIVAYGKLGRYNDALRLFNDLPQSSASGQARSTGSFNAALIASVENRKYQQAFDLFNLMRAQNVRLNALSFTAGITAAHRLGDETTALKLFDEMQALELTSNSHVVGVAMSAHSLRSRWNELVQLLGKVGPNSAKPRDSAYHEALAACVRDKAWQSAVDLLRQMERDKIQLNQLSLDYAVQAYALSGNWTMGVELVEKMWNQGCPPTQTALEAALKACRNAKQWQPAVQLLERSLHPATASAEEGEALVRTAARAVGSVAPEGHSSGGGGRLRALAMEACVSAGKWEYALCLFDAVRLSGAMPAAKEWRAAMAAFAQGGQWQRALAALPIMHRMGMGAGATELGSVAASCVAAGEWESVRHVLSTCARDDARESLLAAVTVHALRACKRSSDVSRTLAMLEEVEAEEGIDSCKPAAGLDSSGWDQDVQPAASSNAYVLSTSIAAYALFQDWKQMSLLLQRASTEQVHLIGTRLVRAVHLCSKAGEWQLVLDLMSLPRLVDPLGGAHTWSMSSYRAALKAARMLGDWGRAVDLLNELKELEKQLQTSSVAKKPHDEPWSADSLCFGVAMSACLKHREDGDALKMVLALFKEARQRGRADSAVYGCVMQAHVLLGERDKAWSVFMQANEAGIPLRTVELNIALGAGARVGKLRQVVLLLQQMRNKDKSLSPPDVGSYDAILHPLASAGRYDTLLRLFAQMHEDGIAPIEFHYRLAIGACSKLRNGSLAAKLLLRMQERGLEYSSAAANAMHACNLSNRPEVALDIFEAVRHSMHEIGGGRIESVYVNYETLLAHRQLGEVKRMVDVLTEAGALDSRSFWLTIQTCREHRQLELLSTVLATLVRYCSAGSNFVRSEPLHIELMRTFEAVGQSHRCLRLAVQLAKAEVPMSTHVFRLALRSMGGLEAHSDWSNKINLVRAHLVSLAVERKVFPQPFVWKEEGHALIDLSRHWASCNIVPVLHYAMARMLRALKELDVPLQTVTATIADNCLKPGLPPPDEVLSKELQVLRLRHEKIGPGQLHIEPSQFSKTELTMMFDLPNVEDDDHVRALEKALGPPLDELDVAIEGISQGFAPVEAWAEHVRINKYRHQQALKLKKTEDYRLRPTRSRLKSRWRKAMADGKIPWSTPSLDDRRARDNVLRARGLRFRREQLSRRNKDAESGQL</sequence>
<evidence type="ECO:0000256" key="2">
    <source>
        <dbReference type="PROSITE-ProRule" id="PRU00708"/>
    </source>
</evidence>
<proteinExistence type="predicted"/>
<dbReference type="EMBL" id="JBGBPQ010000014">
    <property type="protein sequence ID" value="KAL1511270.1"/>
    <property type="molecule type" value="Genomic_DNA"/>
</dbReference>
<dbReference type="InterPro" id="IPR011990">
    <property type="entry name" value="TPR-like_helical_dom_sf"/>
</dbReference>
<evidence type="ECO:0000256" key="1">
    <source>
        <dbReference type="ARBA" id="ARBA00022737"/>
    </source>
</evidence>
<reference evidence="3 4" key="1">
    <citation type="journal article" date="2024" name="Science">
        <title>Giant polyketide synthase enzymes in the biosynthesis of giant marine polyether toxins.</title>
        <authorList>
            <person name="Fallon T.R."/>
            <person name="Shende V.V."/>
            <person name="Wierzbicki I.H."/>
            <person name="Pendleton A.L."/>
            <person name="Watervoot N.F."/>
            <person name="Auber R.P."/>
            <person name="Gonzalez D.J."/>
            <person name="Wisecaver J.H."/>
            <person name="Moore B.S."/>
        </authorList>
    </citation>
    <scope>NUCLEOTIDE SEQUENCE [LARGE SCALE GENOMIC DNA]</scope>
    <source>
        <strain evidence="3 4">12B1</strain>
    </source>
</reference>
<dbReference type="InterPro" id="IPR002885">
    <property type="entry name" value="PPR_rpt"/>
</dbReference>